<dbReference type="AlphaFoldDB" id="A0A4C1YI29"/>
<organism evidence="2 3">
    <name type="scientific">Eumeta variegata</name>
    <name type="common">Bagworm moth</name>
    <name type="synonym">Eumeta japonica</name>
    <dbReference type="NCBI Taxonomy" id="151549"/>
    <lineage>
        <taxon>Eukaryota</taxon>
        <taxon>Metazoa</taxon>
        <taxon>Ecdysozoa</taxon>
        <taxon>Arthropoda</taxon>
        <taxon>Hexapoda</taxon>
        <taxon>Insecta</taxon>
        <taxon>Pterygota</taxon>
        <taxon>Neoptera</taxon>
        <taxon>Endopterygota</taxon>
        <taxon>Lepidoptera</taxon>
        <taxon>Glossata</taxon>
        <taxon>Ditrysia</taxon>
        <taxon>Tineoidea</taxon>
        <taxon>Psychidae</taxon>
        <taxon>Oiketicinae</taxon>
        <taxon>Eumeta</taxon>
    </lineage>
</organism>
<gene>
    <name evidence="2" type="ORF">EVAR_15075_1</name>
</gene>
<name>A0A4C1YI29_EUMVA</name>
<evidence type="ECO:0000313" key="2">
    <source>
        <dbReference type="EMBL" id="GBP75826.1"/>
    </source>
</evidence>
<evidence type="ECO:0000313" key="3">
    <source>
        <dbReference type="Proteomes" id="UP000299102"/>
    </source>
</evidence>
<protein>
    <submittedName>
        <fullName evidence="2">Uncharacterized protein</fullName>
    </submittedName>
</protein>
<feature type="region of interest" description="Disordered" evidence="1">
    <location>
        <begin position="241"/>
        <end position="264"/>
    </location>
</feature>
<dbReference type="Proteomes" id="UP000299102">
    <property type="component" value="Unassembled WGS sequence"/>
</dbReference>
<sequence>MRARSTSCRPLKQRCAYSTIAAQTEKVQRSRRTTNGRRRYSAPRAALSLTALNIPAAALLRYSAGERRGEQCLEQCLEDEAVREEYCSTLKRERRALVVYLQMTLDVVSDVNVPEASPNEELEFIRNTVSLGITFDDGLQWSPYIADTIGALEQFIRVPRVAVRRGPAAHPWAPASRGSRSKQRVRFVAMPISEKELIGRDVTEKDARLLTSTRAFLFAILAKFVFDRRSIGSPIKILPDQHTQRSRTSLGKYVDATKPQSAEP</sequence>
<comment type="caution">
    <text evidence="2">The sequence shown here is derived from an EMBL/GenBank/DDBJ whole genome shotgun (WGS) entry which is preliminary data.</text>
</comment>
<accession>A0A4C1YI29</accession>
<reference evidence="2 3" key="1">
    <citation type="journal article" date="2019" name="Commun. Biol.">
        <title>The bagworm genome reveals a unique fibroin gene that provides high tensile strength.</title>
        <authorList>
            <person name="Kono N."/>
            <person name="Nakamura H."/>
            <person name="Ohtoshi R."/>
            <person name="Tomita M."/>
            <person name="Numata K."/>
            <person name="Arakawa K."/>
        </authorList>
    </citation>
    <scope>NUCLEOTIDE SEQUENCE [LARGE SCALE GENOMIC DNA]</scope>
</reference>
<proteinExistence type="predicted"/>
<keyword evidence="3" id="KW-1185">Reference proteome</keyword>
<evidence type="ECO:0000256" key="1">
    <source>
        <dbReference type="SAM" id="MobiDB-lite"/>
    </source>
</evidence>
<dbReference type="EMBL" id="BGZK01001263">
    <property type="protein sequence ID" value="GBP75826.1"/>
    <property type="molecule type" value="Genomic_DNA"/>
</dbReference>